<comment type="caution">
    <text evidence="2">The sequence shown here is derived from an EMBL/GenBank/DDBJ whole genome shotgun (WGS) entry which is preliminary data.</text>
</comment>
<dbReference type="OrthoDB" id="6764591at2"/>
<dbReference type="Proteomes" id="UP000050852">
    <property type="component" value="Unassembled WGS sequence"/>
</dbReference>
<evidence type="ECO:0000313" key="3">
    <source>
        <dbReference type="Proteomes" id="UP000050852"/>
    </source>
</evidence>
<feature type="chain" id="PRO_5006431798" evidence="1">
    <location>
        <begin position="31"/>
        <end position="415"/>
    </location>
</feature>
<feature type="signal peptide" evidence="1">
    <location>
        <begin position="1"/>
        <end position="30"/>
    </location>
</feature>
<gene>
    <name evidence="2" type="ORF">TX23_06095</name>
</gene>
<evidence type="ECO:0000256" key="1">
    <source>
        <dbReference type="SAM" id="SignalP"/>
    </source>
</evidence>
<protein>
    <submittedName>
        <fullName evidence="2">Uncharacterized protein</fullName>
    </submittedName>
</protein>
<sequence>MTLITAMKKRLGLCAFALVLGTTYSLPALAIVEQITAVFRPDPANPTSNKFVNTTPQSGLCPWHVPARCEAVNTFSIRNSSFRAYSNGPIPAFPEDPRQSAYFKVPSAFRDLQVTHTVTGRAETVQMRIAGIGGRWNVSYPPGVSGWATPGVGWNAYWRGAPAPCLPINYMAAGQAYALFFWIVPENAGACSVTNGMEIGRMSYSTLEYGYELKTPNPLGMDAGTYEGSITYTMGPGGDMDFGTTMIPDENTLTFNFILSVEHVLKIDLPAGGNRIELLPEGGWQAWLNQGRRPSRLWRDQTFAISASSRFKMTLECGLVIGNTCGLRNNDGDEVPLQVAVSLPYGLRDQHDQGVNKLPLRLDGVGTELFQPLQYVNNREGKLHFEVGKDDVADMLKKPGSTYSGVATVIWDSEV</sequence>
<organism evidence="2 3">
    <name type="scientific">Pseudomonas paralactis</name>
    <dbReference type="NCBI Taxonomy" id="1615673"/>
    <lineage>
        <taxon>Bacteria</taxon>
        <taxon>Pseudomonadati</taxon>
        <taxon>Pseudomonadota</taxon>
        <taxon>Gammaproteobacteria</taxon>
        <taxon>Pseudomonadales</taxon>
        <taxon>Pseudomonadaceae</taxon>
        <taxon>Pseudomonas</taxon>
    </lineage>
</organism>
<reference evidence="2 3" key="1">
    <citation type="submission" date="2015-02" db="EMBL/GenBank/DDBJ databases">
        <title>Two Pseudomonas sp. nov., isolated from raw milk.</title>
        <authorList>
            <person name="Wenning M."/>
            <person name="von Neubeck M."/>
            <person name="Huptas C."/>
            <person name="Scherer S."/>
        </authorList>
    </citation>
    <scope>NUCLEOTIDE SEQUENCE [LARGE SCALE GENOMIC DNA]</scope>
    <source>
        <strain evidence="2 3">DSM 29164</strain>
    </source>
</reference>
<dbReference type="PATRIC" id="fig|1615673.3.peg.2224"/>
<proteinExistence type="predicted"/>
<evidence type="ECO:0000313" key="2">
    <source>
        <dbReference type="EMBL" id="KRP73994.1"/>
    </source>
</evidence>
<accession>A0A0R3ALU6</accession>
<dbReference type="AlphaFoldDB" id="A0A0R3ALU6"/>
<dbReference type="RefSeq" id="WP_054897685.1">
    <property type="nucleotide sequence ID" value="NZ_JAUKOF010000042.1"/>
</dbReference>
<name>A0A0R3ALU6_9PSED</name>
<keyword evidence="1" id="KW-0732">Signal</keyword>
<dbReference type="EMBL" id="JYLN01000002">
    <property type="protein sequence ID" value="KRP73994.1"/>
    <property type="molecule type" value="Genomic_DNA"/>
</dbReference>